<dbReference type="OrthoDB" id="2867507at2759"/>
<dbReference type="EMBL" id="MU007076">
    <property type="protein sequence ID" value="KAF2424241.1"/>
    <property type="molecule type" value="Genomic_DNA"/>
</dbReference>
<evidence type="ECO:0000313" key="7">
    <source>
        <dbReference type="EMBL" id="KAF2424241.1"/>
    </source>
</evidence>
<dbReference type="Gene3D" id="3.40.50.1220">
    <property type="entry name" value="TPP-binding domain"/>
    <property type="match status" value="1"/>
</dbReference>
<dbReference type="AlphaFoldDB" id="A0A9P4TVH8"/>
<evidence type="ECO:0000256" key="3">
    <source>
        <dbReference type="RuleBase" id="RU362132"/>
    </source>
</evidence>
<comment type="similarity">
    <text evidence="1 3">Belongs to the TPP enzyme family.</text>
</comment>
<dbReference type="GO" id="GO:0003984">
    <property type="term" value="F:acetolactate synthase activity"/>
    <property type="evidence" value="ECO:0007669"/>
    <property type="project" value="TreeGrafter"/>
</dbReference>
<evidence type="ECO:0000256" key="2">
    <source>
        <dbReference type="ARBA" id="ARBA00023052"/>
    </source>
</evidence>
<dbReference type="GO" id="GO:0009097">
    <property type="term" value="P:isoleucine biosynthetic process"/>
    <property type="evidence" value="ECO:0007669"/>
    <property type="project" value="TreeGrafter"/>
</dbReference>
<evidence type="ECO:0000256" key="1">
    <source>
        <dbReference type="ARBA" id="ARBA00007812"/>
    </source>
</evidence>
<comment type="caution">
    <text evidence="7">The sequence shown here is derived from an EMBL/GenBank/DDBJ whole genome shotgun (WGS) entry which is preliminary data.</text>
</comment>
<organism evidence="7 8">
    <name type="scientific">Tothia fuscella</name>
    <dbReference type="NCBI Taxonomy" id="1048955"/>
    <lineage>
        <taxon>Eukaryota</taxon>
        <taxon>Fungi</taxon>
        <taxon>Dikarya</taxon>
        <taxon>Ascomycota</taxon>
        <taxon>Pezizomycotina</taxon>
        <taxon>Dothideomycetes</taxon>
        <taxon>Pleosporomycetidae</taxon>
        <taxon>Venturiales</taxon>
        <taxon>Cylindrosympodiaceae</taxon>
        <taxon>Tothia</taxon>
    </lineage>
</organism>
<dbReference type="SUPFAM" id="SSF52467">
    <property type="entry name" value="DHS-like NAD/FAD-binding domain"/>
    <property type="match status" value="1"/>
</dbReference>
<dbReference type="GO" id="GO:0050660">
    <property type="term" value="F:flavin adenine dinucleotide binding"/>
    <property type="evidence" value="ECO:0007669"/>
    <property type="project" value="TreeGrafter"/>
</dbReference>
<dbReference type="SUPFAM" id="SSF52518">
    <property type="entry name" value="Thiamin diphosphate-binding fold (THDP-binding)"/>
    <property type="match status" value="2"/>
</dbReference>
<accession>A0A9P4TVH8</accession>
<name>A0A9P4TVH8_9PEZI</name>
<evidence type="ECO:0000313" key="8">
    <source>
        <dbReference type="Proteomes" id="UP000800235"/>
    </source>
</evidence>
<dbReference type="PANTHER" id="PTHR18968:SF164">
    <property type="entry name" value="PYRUVATE DECARBOXYLASE"/>
    <property type="match status" value="1"/>
</dbReference>
<dbReference type="Pfam" id="PF00205">
    <property type="entry name" value="TPP_enzyme_M"/>
    <property type="match status" value="1"/>
</dbReference>
<reference evidence="7" key="1">
    <citation type="journal article" date="2020" name="Stud. Mycol.">
        <title>101 Dothideomycetes genomes: a test case for predicting lifestyles and emergence of pathogens.</title>
        <authorList>
            <person name="Haridas S."/>
            <person name="Albert R."/>
            <person name="Binder M."/>
            <person name="Bloem J."/>
            <person name="Labutti K."/>
            <person name="Salamov A."/>
            <person name="Andreopoulos B."/>
            <person name="Baker S."/>
            <person name="Barry K."/>
            <person name="Bills G."/>
            <person name="Bluhm B."/>
            <person name="Cannon C."/>
            <person name="Castanera R."/>
            <person name="Culley D."/>
            <person name="Daum C."/>
            <person name="Ezra D."/>
            <person name="Gonzalez J."/>
            <person name="Henrissat B."/>
            <person name="Kuo A."/>
            <person name="Liang C."/>
            <person name="Lipzen A."/>
            <person name="Lutzoni F."/>
            <person name="Magnuson J."/>
            <person name="Mondo S."/>
            <person name="Nolan M."/>
            <person name="Ohm R."/>
            <person name="Pangilinan J."/>
            <person name="Park H.-J."/>
            <person name="Ramirez L."/>
            <person name="Alfaro M."/>
            <person name="Sun H."/>
            <person name="Tritt A."/>
            <person name="Yoshinaga Y."/>
            <person name="Zwiers L.-H."/>
            <person name="Turgeon B."/>
            <person name="Goodwin S."/>
            <person name="Spatafora J."/>
            <person name="Crous P."/>
            <person name="Grigoriev I."/>
        </authorList>
    </citation>
    <scope>NUCLEOTIDE SEQUENCE</scope>
    <source>
        <strain evidence="7">CBS 130266</strain>
    </source>
</reference>
<dbReference type="Pfam" id="PF02775">
    <property type="entry name" value="TPP_enzyme_C"/>
    <property type="match status" value="1"/>
</dbReference>
<dbReference type="InterPro" id="IPR011766">
    <property type="entry name" value="TPP_enzyme_TPP-bd"/>
</dbReference>
<dbReference type="GO" id="GO:0005739">
    <property type="term" value="C:mitochondrion"/>
    <property type="evidence" value="ECO:0007669"/>
    <property type="project" value="TreeGrafter"/>
</dbReference>
<dbReference type="Proteomes" id="UP000800235">
    <property type="component" value="Unassembled WGS sequence"/>
</dbReference>
<evidence type="ECO:0000259" key="6">
    <source>
        <dbReference type="Pfam" id="PF02776"/>
    </source>
</evidence>
<dbReference type="CDD" id="cd07035">
    <property type="entry name" value="TPP_PYR_POX_like"/>
    <property type="match status" value="1"/>
</dbReference>
<gene>
    <name evidence="7" type="ORF">EJ08DRAFT_700834</name>
</gene>
<proteinExistence type="inferred from homology"/>
<feature type="domain" description="Thiamine pyrophosphate enzyme N-terminal TPP-binding" evidence="6">
    <location>
        <begin position="12"/>
        <end position="140"/>
    </location>
</feature>
<dbReference type="InterPro" id="IPR012001">
    <property type="entry name" value="Thiamin_PyroP_enz_TPP-bd_dom"/>
</dbReference>
<dbReference type="InterPro" id="IPR029061">
    <property type="entry name" value="THDP-binding"/>
</dbReference>
<dbReference type="GO" id="GO:0009099">
    <property type="term" value="P:L-valine biosynthetic process"/>
    <property type="evidence" value="ECO:0007669"/>
    <property type="project" value="TreeGrafter"/>
</dbReference>
<dbReference type="Pfam" id="PF02776">
    <property type="entry name" value="TPP_enzyme_N"/>
    <property type="match status" value="1"/>
</dbReference>
<sequence length="588" mass="64385">MANDEERTVTGAYKFFQSIYNAGVRYCFVNLGSDHPAMVEALAAAKADETVNMPTIITCPSEMVALSAALGYAQVTGMPQCVIVHVDCGTLAMGQSIHNGCMARVPVLMFAGLTPVTQEGELLGSRTEFIHWIQDVPDQGAIVRQYCRYTGELRVAQNIGQVVNRALQISKTDPKGPVYLTACREVLEQTVKDVDIDQERWDPAILGLLPETDVKLIAEALLQAERPLLITGYLGRNARNPPLLEALCNKLPIEVLETIGSDLAIRSSHEAYRGVAISTHAVVKEADVIIVIDCDVPWVPVHGTPSKKAKIFHLDVDPLKPMMTLYYIDAHRRYRVNSEEALKQLNSYLASQNVDATIYAERFKSRSTRYKEWRQTLLDQESPCTSGTLKLPYFVAQLREALPKKHSIVIEAVTNAITVLHHLNLTEPGSLYGSGCGGLGWLGGAALGVKLAKPQDFICAIVGDGSFLFSQMESAFWISRRYKIPFLLIVLNNGGWNAPKVSALLVHQNGMAAANDRKYLNMSFEPSPDYAGIAAAAGGAWGAKVIEIDQVKSTLKQAIDKVQAGQSAVVEVRIPPMWPEKDDVPSSL</sequence>
<dbReference type="InterPro" id="IPR045229">
    <property type="entry name" value="TPP_enz"/>
</dbReference>
<dbReference type="GO" id="GO:0000287">
    <property type="term" value="F:magnesium ion binding"/>
    <property type="evidence" value="ECO:0007669"/>
    <property type="project" value="InterPro"/>
</dbReference>
<feature type="domain" description="Thiamine pyrophosphate enzyme central" evidence="4">
    <location>
        <begin position="215"/>
        <end position="318"/>
    </location>
</feature>
<dbReference type="Gene3D" id="3.40.50.970">
    <property type="match status" value="2"/>
</dbReference>
<dbReference type="InterPro" id="IPR012000">
    <property type="entry name" value="Thiamin_PyroP_enz_cen_dom"/>
</dbReference>
<feature type="domain" description="Thiamine pyrophosphate enzyme TPP-binding" evidence="5">
    <location>
        <begin position="417"/>
        <end position="572"/>
    </location>
</feature>
<dbReference type="NCBIfam" id="NF006203">
    <property type="entry name" value="PRK08327.1"/>
    <property type="match status" value="1"/>
</dbReference>
<dbReference type="InterPro" id="IPR029035">
    <property type="entry name" value="DHS-like_NAD/FAD-binding_dom"/>
</dbReference>
<dbReference type="PANTHER" id="PTHR18968">
    <property type="entry name" value="THIAMINE PYROPHOSPHATE ENZYMES"/>
    <property type="match status" value="1"/>
</dbReference>
<keyword evidence="2 3" id="KW-0786">Thiamine pyrophosphate</keyword>
<dbReference type="GO" id="GO:0005948">
    <property type="term" value="C:acetolactate synthase complex"/>
    <property type="evidence" value="ECO:0007669"/>
    <property type="project" value="TreeGrafter"/>
</dbReference>
<evidence type="ECO:0000259" key="4">
    <source>
        <dbReference type="Pfam" id="PF00205"/>
    </source>
</evidence>
<evidence type="ECO:0000259" key="5">
    <source>
        <dbReference type="Pfam" id="PF02775"/>
    </source>
</evidence>
<dbReference type="GO" id="GO:0030976">
    <property type="term" value="F:thiamine pyrophosphate binding"/>
    <property type="evidence" value="ECO:0007669"/>
    <property type="project" value="InterPro"/>
</dbReference>
<keyword evidence="8" id="KW-1185">Reference proteome</keyword>
<protein>
    <submittedName>
        <fullName evidence="7">Thiamine pyrophosphate enzyme</fullName>
    </submittedName>
</protein>